<accession>A0A1I4ENA7</accession>
<dbReference type="PANTHER" id="PTHR11895:SF7">
    <property type="entry name" value="GLUTAMYL-TRNA(GLN) AMIDOTRANSFERASE SUBUNIT A, MITOCHONDRIAL"/>
    <property type="match status" value="1"/>
</dbReference>
<feature type="domain" description="Amidase" evidence="2">
    <location>
        <begin position="23"/>
        <end position="469"/>
    </location>
</feature>
<dbReference type="GO" id="GO:0003824">
    <property type="term" value="F:catalytic activity"/>
    <property type="evidence" value="ECO:0007669"/>
    <property type="project" value="InterPro"/>
</dbReference>
<evidence type="ECO:0000313" key="4">
    <source>
        <dbReference type="Proteomes" id="UP000181969"/>
    </source>
</evidence>
<proteinExistence type="inferred from homology"/>
<dbReference type="RefSeq" id="WP_074749856.1">
    <property type="nucleotide sequence ID" value="NZ_CP141719.1"/>
</dbReference>
<dbReference type="AlphaFoldDB" id="A0A1I4ENA7"/>
<dbReference type="Gene3D" id="3.90.1300.10">
    <property type="entry name" value="Amidase signature (AS) domain"/>
    <property type="match status" value="1"/>
</dbReference>
<dbReference type="PROSITE" id="PS00571">
    <property type="entry name" value="AMIDASES"/>
    <property type="match status" value="1"/>
</dbReference>
<dbReference type="InterPro" id="IPR000120">
    <property type="entry name" value="Amidase"/>
</dbReference>
<dbReference type="InterPro" id="IPR023631">
    <property type="entry name" value="Amidase_dom"/>
</dbReference>
<evidence type="ECO:0000259" key="2">
    <source>
        <dbReference type="Pfam" id="PF01425"/>
    </source>
</evidence>
<dbReference type="Pfam" id="PF01425">
    <property type="entry name" value="Amidase"/>
    <property type="match status" value="1"/>
</dbReference>
<dbReference type="PANTHER" id="PTHR11895">
    <property type="entry name" value="TRANSAMIDASE"/>
    <property type="match status" value="1"/>
</dbReference>
<sequence length="496" mass="54397">MRKIKDATYWAEKIRAGHISPAELLQNTQKKLEEINPQYNAIVAYDLNQAKADLSKTEDGYFAGLPFPLKMLGQDHAGLPSTSSSKLFEDSIALSDDNFVNAALEAGLTPFGQTNSPEFGFKNITDSALYGDTRNVWNTAYYSGGSSGGAASAVASGIFPMAGASDGGGSIRIPASFSGLIGLKMTRGLMPQGPGNYRGWQGAATTGALTVSVRDTASFVAEMQCKQEADPYQTALLDKEKLHHLTEPDKALHIAYSFESPVSGITLSETSKAALQKAVDFLKAQGHQLTEVAFPFDARPLIQTYYQMNAAETYAMLKPWEIANDRKIINSDVEPLTYALLEAGRNADAASYIQALNQWDSACATFDEEIFKNFNLFLTPTTAKTAPKIDEALIHPNITEKLKHMELYNFSEQIGTIEQAFENSLAFTPYNFISNLTGQPALSLPIYLEEETHLPQGIQLWGKKNSEILMLSLALQFENNDQFILPEFYSKGLEVK</sequence>
<dbReference type="SUPFAM" id="SSF75304">
    <property type="entry name" value="Amidase signature (AS) enzymes"/>
    <property type="match status" value="1"/>
</dbReference>
<comment type="similarity">
    <text evidence="1">Belongs to the amidase family.</text>
</comment>
<protein>
    <submittedName>
        <fullName evidence="3">Amidase</fullName>
    </submittedName>
</protein>
<dbReference type="Proteomes" id="UP000181969">
    <property type="component" value="Unassembled WGS sequence"/>
</dbReference>
<organism evidence="3 4">
    <name type="scientific">Lactococcus garvieae</name>
    <dbReference type="NCBI Taxonomy" id="1363"/>
    <lineage>
        <taxon>Bacteria</taxon>
        <taxon>Bacillati</taxon>
        <taxon>Bacillota</taxon>
        <taxon>Bacilli</taxon>
        <taxon>Lactobacillales</taxon>
        <taxon>Streptococcaceae</taxon>
        <taxon>Lactococcus</taxon>
    </lineage>
</organism>
<name>A0A1I4ENA7_9LACT</name>
<evidence type="ECO:0000313" key="3">
    <source>
        <dbReference type="EMBL" id="SFL07212.1"/>
    </source>
</evidence>
<dbReference type="InterPro" id="IPR036928">
    <property type="entry name" value="AS_sf"/>
</dbReference>
<reference evidence="3 4" key="1">
    <citation type="submission" date="2016-10" db="EMBL/GenBank/DDBJ databases">
        <authorList>
            <person name="de Groot N.N."/>
        </authorList>
    </citation>
    <scope>NUCLEOTIDE SEQUENCE [LARGE SCALE GENOMIC DNA]</scope>
    <source>
        <strain evidence="3 4">M79</strain>
    </source>
</reference>
<evidence type="ECO:0000256" key="1">
    <source>
        <dbReference type="ARBA" id="ARBA00009199"/>
    </source>
</evidence>
<dbReference type="OrthoDB" id="9811471at2"/>
<dbReference type="EMBL" id="FOTJ01000001">
    <property type="protein sequence ID" value="SFL07212.1"/>
    <property type="molecule type" value="Genomic_DNA"/>
</dbReference>
<gene>
    <name evidence="3" type="ORF">SAMN05216438_10194</name>
</gene>
<dbReference type="InterPro" id="IPR020556">
    <property type="entry name" value="Amidase_CS"/>
</dbReference>